<protein>
    <submittedName>
        <fullName evidence="6">LysR family transcriptional regulator</fullName>
    </submittedName>
</protein>
<evidence type="ECO:0000256" key="4">
    <source>
        <dbReference type="ARBA" id="ARBA00023163"/>
    </source>
</evidence>
<dbReference type="RefSeq" id="WP_261758902.1">
    <property type="nucleotide sequence ID" value="NZ_CP104562.2"/>
</dbReference>
<keyword evidence="4" id="KW-0804">Transcription</keyword>
<dbReference type="InterPro" id="IPR000847">
    <property type="entry name" value="LysR_HTH_N"/>
</dbReference>
<dbReference type="EMBL" id="CP104562">
    <property type="protein sequence ID" value="UXH79082.1"/>
    <property type="molecule type" value="Genomic_DNA"/>
</dbReference>
<dbReference type="Pfam" id="PF00126">
    <property type="entry name" value="HTH_1"/>
    <property type="match status" value="1"/>
</dbReference>
<dbReference type="SUPFAM" id="SSF46785">
    <property type="entry name" value="Winged helix' DNA-binding domain"/>
    <property type="match status" value="1"/>
</dbReference>
<evidence type="ECO:0000313" key="6">
    <source>
        <dbReference type="EMBL" id="UXH79082.1"/>
    </source>
</evidence>
<dbReference type="PROSITE" id="PS50931">
    <property type="entry name" value="HTH_LYSR"/>
    <property type="match status" value="1"/>
</dbReference>
<dbReference type="Gene3D" id="1.10.10.10">
    <property type="entry name" value="Winged helix-like DNA-binding domain superfamily/Winged helix DNA-binding domain"/>
    <property type="match status" value="1"/>
</dbReference>
<keyword evidence="2" id="KW-0805">Transcription regulation</keyword>
<evidence type="ECO:0000256" key="2">
    <source>
        <dbReference type="ARBA" id="ARBA00023015"/>
    </source>
</evidence>
<dbReference type="PANTHER" id="PTHR30118">
    <property type="entry name" value="HTH-TYPE TRANSCRIPTIONAL REGULATOR LEUO-RELATED"/>
    <property type="match status" value="1"/>
</dbReference>
<name>A0ABY6B2D5_9BURK</name>
<reference evidence="6" key="1">
    <citation type="submission" date="2022-10" db="EMBL/GenBank/DDBJ databases">
        <title>Characterization and whole genome sequencing of a new Roseateles species, isolated from fresh water.</title>
        <authorList>
            <person name="Guliayeva D.Y."/>
            <person name="Akhremchuk A.E."/>
            <person name="Sikolenko M.A."/>
            <person name="Valentovich L.N."/>
            <person name="Sidarenka A.V."/>
        </authorList>
    </citation>
    <scope>NUCLEOTIDE SEQUENCE</scope>
    <source>
        <strain evidence="6">BIM B-1768</strain>
    </source>
</reference>
<dbReference type="InterPro" id="IPR005119">
    <property type="entry name" value="LysR_subst-bd"/>
</dbReference>
<sequence>MDLNLLTALDALLEHNSVAAAAVRLHLTPPAVSRTLARIRHVTGDDILVRAGRSMVPTPYALSIRTQVRALVQEASSVLRPANALDLGTLDRVFTLRGHDALLAALAPALLAAVRTSAPSVRMRFLGEAASGGFDELRNEVDLELGSTLPTQPEVTHEVIGADELVVALRRGHPQACARLTPKKLASLAHLNVSRRGRLHDRLDEAFEALGLTRHVVASLPTAAAALEVVGRSDFVTIVSRTLCAPMCAAWEVVTRPLPLELPAAPIVLAWHRRFDTDVSHTWMRTQVAHMLKTQLQTQG</sequence>
<proteinExistence type="inferred from homology"/>
<dbReference type="PANTHER" id="PTHR30118:SF15">
    <property type="entry name" value="TRANSCRIPTIONAL REGULATORY PROTEIN"/>
    <property type="match status" value="1"/>
</dbReference>
<dbReference type="InterPro" id="IPR050389">
    <property type="entry name" value="LysR-type_TF"/>
</dbReference>
<keyword evidence="3" id="KW-0238">DNA-binding</keyword>
<feature type="domain" description="HTH lysR-type" evidence="5">
    <location>
        <begin position="1"/>
        <end position="58"/>
    </location>
</feature>
<accession>A0ABY6B2D5</accession>
<organism evidence="6 7">
    <name type="scientific">Roseateles amylovorans</name>
    <dbReference type="NCBI Taxonomy" id="2978473"/>
    <lineage>
        <taxon>Bacteria</taxon>
        <taxon>Pseudomonadati</taxon>
        <taxon>Pseudomonadota</taxon>
        <taxon>Betaproteobacteria</taxon>
        <taxon>Burkholderiales</taxon>
        <taxon>Sphaerotilaceae</taxon>
        <taxon>Roseateles</taxon>
    </lineage>
</organism>
<dbReference type="Proteomes" id="UP001064933">
    <property type="component" value="Chromosome"/>
</dbReference>
<dbReference type="Pfam" id="PF03466">
    <property type="entry name" value="LysR_substrate"/>
    <property type="match status" value="1"/>
</dbReference>
<dbReference type="Gene3D" id="3.40.190.10">
    <property type="entry name" value="Periplasmic binding protein-like II"/>
    <property type="match status" value="2"/>
</dbReference>
<dbReference type="SUPFAM" id="SSF53850">
    <property type="entry name" value="Periplasmic binding protein-like II"/>
    <property type="match status" value="1"/>
</dbReference>
<comment type="similarity">
    <text evidence="1">Belongs to the LysR transcriptional regulatory family.</text>
</comment>
<dbReference type="InterPro" id="IPR036388">
    <property type="entry name" value="WH-like_DNA-bd_sf"/>
</dbReference>
<evidence type="ECO:0000256" key="3">
    <source>
        <dbReference type="ARBA" id="ARBA00023125"/>
    </source>
</evidence>
<evidence type="ECO:0000313" key="7">
    <source>
        <dbReference type="Proteomes" id="UP001064933"/>
    </source>
</evidence>
<evidence type="ECO:0000259" key="5">
    <source>
        <dbReference type="PROSITE" id="PS50931"/>
    </source>
</evidence>
<evidence type="ECO:0000256" key="1">
    <source>
        <dbReference type="ARBA" id="ARBA00009437"/>
    </source>
</evidence>
<gene>
    <name evidence="6" type="ORF">N4261_03860</name>
</gene>
<dbReference type="InterPro" id="IPR036390">
    <property type="entry name" value="WH_DNA-bd_sf"/>
</dbReference>
<keyword evidence="7" id="KW-1185">Reference proteome</keyword>